<keyword evidence="4" id="KW-1185">Reference proteome</keyword>
<reference evidence="3 4" key="1">
    <citation type="submission" date="2016-05" db="EMBL/GenBank/DDBJ databases">
        <title>Genome sequencing reveals origins of a unique bacterial endosymbiosis in the earliest lineages of terrestrial Fungi.</title>
        <authorList>
            <consortium name="DOE Joint Genome Institute"/>
            <person name="Uehling J."/>
            <person name="Gryganskyi A."/>
            <person name="Hameed K."/>
            <person name="Tschaplinski T."/>
            <person name="Misztal P."/>
            <person name="Wu S."/>
            <person name="Desiro A."/>
            <person name="Vande Pol N."/>
            <person name="Du Z.-Y."/>
            <person name="Zienkiewicz A."/>
            <person name="Zienkiewicz K."/>
            <person name="Morin E."/>
            <person name="Tisserant E."/>
            <person name="Splivallo R."/>
            <person name="Hainaut M."/>
            <person name="Henrissat B."/>
            <person name="Ohm R."/>
            <person name="Kuo A."/>
            <person name="Yan J."/>
            <person name="Lipzen A."/>
            <person name="Nolan M."/>
            <person name="Labutti K."/>
            <person name="Barry K."/>
            <person name="Goldstein A."/>
            <person name="Labbe J."/>
            <person name="Schadt C."/>
            <person name="Tuskan G."/>
            <person name="Grigoriev I."/>
            <person name="Martin F."/>
            <person name="Vilgalys R."/>
            <person name="Bonito G."/>
        </authorList>
    </citation>
    <scope>NUCLEOTIDE SEQUENCE [LARGE SCALE GENOMIC DNA]</scope>
    <source>
        <strain evidence="3 4">AG-77</strain>
    </source>
</reference>
<dbReference type="AlphaFoldDB" id="A0A197JWG8"/>
<keyword evidence="2" id="KW-1133">Transmembrane helix</keyword>
<evidence type="ECO:0000313" key="3">
    <source>
        <dbReference type="EMBL" id="OAQ29652.1"/>
    </source>
</evidence>
<sequence>METEYLDVVNKELHDIQEFFAHYYYPSPPLTNPQPALTVLPLLKPNTTLTSPPSFSPPSSSHDTDTLHGGGDDLFDFPSLYHTSPPPPPSSSCDEEKDQYVADLRDRYKQLKAVQDQMHLELTRSRILRQSIEVVGVSKVDDDARVAFSPMQEKKKGGHSGVGREIESSPFGDSPGVMGSMASLPFNESSARTTTIAGSAPHETTGTTITTTTTGTGTTIITTTTSTATVETGGSIPILPQESRQKNPFTIANVRRLIDMIYQDAKTLLSSSPIMTYTILGMVFGVLLVGWLDCANYDIDNMNNINNTNNNGNNNHHIVDPQTPMTDHSIHSTFGPAVPEDDIPRYPWPRH</sequence>
<protein>
    <submittedName>
        <fullName evidence="3">Uncharacterized protein</fullName>
    </submittedName>
</protein>
<organism evidence="3 4">
    <name type="scientific">Linnemannia elongata AG-77</name>
    <dbReference type="NCBI Taxonomy" id="1314771"/>
    <lineage>
        <taxon>Eukaryota</taxon>
        <taxon>Fungi</taxon>
        <taxon>Fungi incertae sedis</taxon>
        <taxon>Mucoromycota</taxon>
        <taxon>Mortierellomycotina</taxon>
        <taxon>Mortierellomycetes</taxon>
        <taxon>Mortierellales</taxon>
        <taxon>Mortierellaceae</taxon>
        <taxon>Linnemannia</taxon>
    </lineage>
</organism>
<feature type="region of interest" description="Disordered" evidence="1">
    <location>
        <begin position="152"/>
        <end position="175"/>
    </location>
</feature>
<gene>
    <name evidence="3" type="ORF">K457DRAFT_137531</name>
</gene>
<dbReference type="OrthoDB" id="2420104at2759"/>
<name>A0A197JWG8_9FUNG</name>
<accession>A0A197JWG8</accession>
<dbReference type="Proteomes" id="UP000078512">
    <property type="component" value="Unassembled WGS sequence"/>
</dbReference>
<feature type="compositionally biased region" description="Low complexity" evidence="1">
    <location>
        <begin position="51"/>
        <end position="61"/>
    </location>
</feature>
<feature type="transmembrane region" description="Helical" evidence="2">
    <location>
        <begin position="274"/>
        <end position="292"/>
    </location>
</feature>
<dbReference type="EMBL" id="KV442039">
    <property type="protein sequence ID" value="OAQ29652.1"/>
    <property type="molecule type" value="Genomic_DNA"/>
</dbReference>
<evidence type="ECO:0000256" key="1">
    <source>
        <dbReference type="SAM" id="MobiDB-lite"/>
    </source>
</evidence>
<keyword evidence="2" id="KW-0812">Transmembrane</keyword>
<keyword evidence="2" id="KW-0472">Membrane</keyword>
<evidence type="ECO:0000256" key="2">
    <source>
        <dbReference type="SAM" id="Phobius"/>
    </source>
</evidence>
<feature type="region of interest" description="Disordered" evidence="1">
    <location>
        <begin position="48"/>
        <end position="97"/>
    </location>
</feature>
<proteinExistence type="predicted"/>
<evidence type="ECO:0000313" key="4">
    <source>
        <dbReference type="Proteomes" id="UP000078512"/>
    </source>
</evidence>
<feature type="compositionally biased region" description="Low complexity" evidence="1">
    <location>
        <begin position="204"/>
        <end position="218"/>
    </location>
</feature>
<feature type="region of interest" description="Disordered" evidence="1">
    <location>
        <begin position="190"/>
        <end position="218"/>
    </location>
</feature>
<feature type="region of interest" description="Disordered" evidence="1">
    <location>
        <begin position="312"/>
        <end position="351"/>
    </location>
</feature>